<proteinExistence type="predicted"/>
<sequence length="281" mass="32452">MDQQTDTYKEKRKAEIAEEKFVVHLMVGFHDICIVTAALPLITLLLCFITAYVFQAEEVHETHCRVYNVIPSISAITGVSPQRYFWRICIALHIGPRFPIAAVYRNYYRTLMVNVKTMKDINLGNFLINLVFWLNIIEISSLCGVTYISNRENYPIHEKVFIVFMTVSLCHMLATIKLYQLLHTAETMTPQQEDSLKWKKRLFAVSIASTIGLILFFLKHRLLCHDMAFSWFALCEYIIASANMAFHCTTMLDFPSEHLLIAHGAADQFKKKSRPSELKCE</sequence>
<dbReference type="GO" id="GO:0000139">
    <property type="term" value="C:Golgi membrane"/>
    <property type="evidence" value="ECO:0007669"/>
    <property type="project" value="InterPro"/>
</dbReference>
<dbReference type="OrthoDB" id="68581at2759"/>
<gene>
    <name evidence="3" type="ORF">HERILL_LOCUS13240</name>
</gene>
<accession>A0A7R8V220</accession>
<feature type="transmembrane region" description="Helical" evidence="1">
    <location>
        <begin position="160"/>
        <end position="182"/>
    </location>
</feature>
<dbReference type="AlphaFoldDB" id="A0A7R8V220"/>
<evidence type="ECO:0000313" key="4">
    <source>
        <dbReference type="Proteomes" id="UP000594454"/>
    </source>
</evidence>
<dbReference type="InterPro" id="IPR039545">
    <property type="entry name" value="PGAP2"/>
</dbReference>
<dbReference type="PANTHER" id="PTHR12892">
    <property type="entry name" value="FGF RECEPTOR ACTIVATING PROTEIN 1"/>
    <property type="match status" value="1"/>
</dbReference>
<protein>
    <recommendedName>
        <fullName evidence="2">CWH43-like N-terminal domain-containing protein</fullName>
    </recommendedName>
</protein>
<dbReference type="Pfam" id="PF10277">
    <property type="entry name" value="Frag1"/>
    <property type="match status" value="1"/>
</dbReference>
<dbReference type="OMA" id="CFATSML"/>
<keyword evidence="1" id="KW-1133">Transmembrane helix</keyword>
<dbReference type="EMBL" id="LR899013">
    <property type="protein sequence ID" value="CAD7090780.1"/>
    <property type="molecule type" value="Genomic_DNA"/>
</dbReference>
<organism evidence="3 4">
    <name type="scientific">Hermetia illucens</name>
    <name type="common">Black soldier fly</name>
    <dbReference type="NCBI Taxonomy" id="343691"/>
    <lineage>
        <taxon>Eukaryota</taxon>
        <taxon>Metazoa</taxon>
        <taxon>Ecdysozoa</taxon>
        <taxon>Arthropoda</taxon>
        <taxon>Hexapoda</taxon>
        <taxon>Insecta</taxon>
        <taxon>Pterygota</taxon>
        <taxon>Neoptera</taxon>
        <taxon>Endopterygota</taxon>
        <taxon>Diptera</taxon>
        <taxon>Brachycera</taxon>
        <taxon>Stratiomyomorpha</taxon>
        <taxon>Stratiomyidae</taxon>
        <taxon>Hermetiinae</taxon>
        <taxon>Hermetia</taxon>
    </lineage>
</organism>
<evidence type="ECO:0000313" key="3">
    <source>
        <dbReference type="EMBL" id="CAD7090780.1"/>
    </source>
</evidence>
<name>A0A7R8V220_HERIL</name>
<feature type="transmembrane region" description="Helical" evidence="1">
    <location>
        <begin position="202"/>
        <end position="222"/>
    </location>
</feature>
<feature type="domain" description="CWH43-like N-terminal" evidence="2">
    <location>
        <begin position="29"/>
        <end position="255"/>
    </location>
</feature>
<feature type="transmembrane region" description="Helical" evidence="1">
    <location>
        <begin position="126"/>
        <end position="148"/>
    </location>
</feature>
<dbReference type="InterPro" id="IPR019402">
    <property type="entry name" value="CWH43_N"/>
</dbReference>
<reference evidence="3 4" key="1">
    <citation type="submission" date="2020-11" db="EMBL/GenBank/DDBJ databases">
        <authorList>
            <person name="Wallbank WR R."/>
            <person name="Pardo Diaz C."/>
            <person name="Kozak K."/>
            <person name="Martin S."/>
            <person name="Jiggins C."/>
            <person name="Moest M."/>
            <person name="Warren A I."/>
            <person name="Generalovic N T."/>
            <person name="Byers J.R.P. K."/>
            <person name="Montejo-Kovacevich G."/>
            <person name="Yen C E."/>
        </authorList>
    </citation>
    <scope>NUCLEOTIDE SEQUENCE [LARGE SCALE GENOMIC DNA]</scope>
</reference>
<dbReference type="GO" id="GO:0006506">
    <property type="term" value="P:GPI anchor biosynthetic process"/>
    <property type="evidence" value="ECO:0007669"/>
    <property type="project" value="TreeGrafter"/>
</dbReference>
<keyword evidence="1" id="KW-0472">Membrane</keyword>
<feature type="transmembrane region" description="Helical" evidence="1">
    <location>
        <begin position="21"/>
        <end position="54"/>
    </location>
</feature>
<keyword evidence="1" id="KW-0812">Transmembrane</keyword>
<dbReference type="Proteomes" id="UP000594454">
    <property type="component" value="Chromosome 5"/>
</dbReference>
<keyword evidence="4" id="KW-1185">Reference proteome</keyword>
<dbReference type="InParanoid" id="A0A7R8V220"/>
<dbReference type="PANTHER" id="PTHR12892:SF17">
    <property type="entry name" value="POST-GPI ATTACHMENT TO PROTEINS FACTOR 2-LIKE"/>
    <property type="match status" value="1"/>
</dbReference>
<evidence type="ECO:0000259" key="2">
    <source>
        <dbReference type="Pfam" id="PF10277"/>
    </source>
</evidence>
<evidence type="ECO:0000256" key="1">
    <source>
        <dbReference type="SAM" id="Phobius"/>
    </source>
</evidence>
<dbReference type="GO" id="GO:0005789">
    <property type="term" value="C:endoplasmic reticulum membrane"/>
    <property type="evidence" value="ECO:0007669"/>
    <property type="project" value="TreeGrafter"/>
</dbReference>
<dbReference type="FunCoup" id="A0A7R8V220">
    <property type="interactions" value="27"/>
</dbReference>